<proteinExistence type="predicted"/>
<comment type="caution">
    <text evidence="1">The sequence shown here is derived from an EMBL/GenBank/DDBJ whole genome shotgun (WGS) entry which is preliminary data.</text>
</comment>
<gene>
    <name evidence="1" type="ORF">NCTC11557_01404</name>
</gene>
<dbReference type="AlphaFoldDB" id="A0AAE9QXY1"/>
<evidence type="ECO:0000313" key="1">
    <source>
        <dbReference type="EMBL" id="VTT25015.1"/>
    </source>
</evidence>
<sequence length="67" mass="8129">MTKKIIVITKCRDYGQEEPVEVIVKSRVLKYLPDIYVFLRDKARYYEIKKMMQSANRIKYKKQLTIL</sequence>
<reference evidence="1 2" key="1">
    <citation type="submission" date="2019-05" db="EMBL/GenBank/DDBJ databases">
        <authorList>
            <consortium name="Pathogen Informatics"/>
        </authorList>
    </citation>
    <scope>NUCLEOTIDE SEQUENCE [LARGE SCALE GENOMIC DNA]</scope>
    <source>
        <strain evidence="1 2">NCTC11557</strain>
    </source>
</reference>
<dbReference type="Proteomes" id="UP000339049">
    <property type="component" value="Unassembled WGS sequence"/>
</dbReference>
<dbReference type="EMBL" id="CABEIY010000007">
    <property type="protein sequence ID" value="VTT25015.1"/>
    <property type="molecule type" value="Genomic_DNA"/>
</dbReference>
<organism evidence="1 2">
    <name type="scientific">Streptococcus dysgalactiae subsp. equisimilis</name>
    <name type="common">Streptococcus equisimilis</name>
    <dbReference type="NCBI Taxonomy" id="119602"/>
    <lineage>
        <taxon>Bacteria</taxon>
        <taxon>Bacillati</taxon>
        <taxon>Bacillota</taxon>
        <taxon>Bacilli</taxon>
        <taxon>Lactobacillales</taxon>
        <taxon>Streptococcaceae</taxon>
        <taxon>Streptococcus</taxon>
    </lineage>
</organism>
<evidence type="ECO:0000313" key="2">
    <source>
        <dbReference type="Proteomes" id="UP000339049"/>
    </source>
</evidence>
<protein>
    <submittedName>
        <fullName evidence="1">Uncharacterized protein</fullName>
    </submittedName>
</protein>
<accession>A0AAE9QXY1</accession>
<name>A0AAE9QXY1_STREQ</name>